<evidence type="ECO:0000313" key="3">
    <source>
        <dbReference type="EMBL" id="CAI9173682.1"/>
    </source>
</evidence>
<comment type="similarity">
    <text evidence="1">Belongs to the BACURD family.</text>
</comment>
<name>A0ABN8ZLN9_RANTA</name>
<evidence type="ECO:0000313" key="4">
    <source>
        <dbReference type="Proteomes" id="UP001176941"/>
    </source>
</evidence>
<dbReference type="PROSITE" id="PS50097">
    <property type="entry name" value="BTB"/>
    <property type="match status" value="1"/>
</dbReference>
<proteinExistence type="inferred from homology"/>
<gene>
    <name evidence="3" type="ORF">MRATA1EN1_LOCUS22644</name>
</gene>
<evidence type="ECO:0000256" key="1">
    <source>
        <dbReference type="ARBA" id="ARBA00025759"/>
    </source>
</evidence>
<dbReference type="InterPro" id="IPR000210">
    <property type="entry name" value="BTB/POZ_dom"/>
</dbReference>
<accession>A0ABN8ZLN9</accession>
<dbReference type="Gene3D" id="3.30.710.10">
    <property type="entry name" value="Potassium Channel Kv1.1, Chain A"/>
    <property type="match status" value="1"/>
</dbReference>
<dbReference type="InterPro" id="IPR045068">
    <property type="entry name" value="BACURD1-3"/>
</dbReference>
<dbReference type="Pfam" id="PF02214">
    <property type="entry name" value="BTB_2"/>
    <property type="match status" value="1"/>
</dbReference>
<dbReference type="CDD" id="cd18399">
    <property type="entry name" value="BTB_POZ_KCTD10_BACURD3"/>
    <property type="match status" value="1"/>
</dbReference>
<dbReference type="EMBL" id="OX460345">
    <property type="protein sequence ID" value="CAI9173682.1"/>
    <property type="molecule type" value="Genomic_DNA"/>
</dbReference>
<dbReference type="InterPro" id="IPR003131">
    <property type="entry name" value="T1-type_BTB"/>
</dbReference>
<dbReference type="PANTHER" id="PTHR11145:SF14">
    <property type="entry name" value="BTB_POZ DOMAIN-CONTAINING ADAPTER FOR CUL3-MEDIATED RHOA DEGRADATION PROTEIN 3"/>
    <property type="match status" value="1"/>
</dbReference>
<feature type="domain" description="BTB" evidence="2">
    <location>
        <begin position="72"/>
        <end position="140"/>
    </location>
</feature>
<protein>
    <recommendedName>
        <fullName evidence="2">BTB domain-containing protein</fullName>
    </recommendedName>
</protein>
<dbReference type="SMART" id="SM00225">
    <property type="entry name" value="BTB"/>
    <property type="match status" value="1"/>
</dbReference>
<sequence>MVVDYHSFWPRSVRCLGDAPTWCGQDVSSGFGDSGFLRLFMEEMSGESVVSSAVPAAATRTTSFKGTSPSSKYVKLNVGGGLYYTTMQTLTKQDTMLKAMFSGRMEVLTDSEGWILIDRCGKHFGTILNYLRDGAVPLPESRREIEELLAEAKYYLVQGLVEECQAALQNKDTYEPFCKVPVITSSKEEQKLIATSNKPAGRKIAEVCCTSIVYATEKKQTKVEFPEARIYEETLNILLYEAQDGRGPDNALLEATGGAAGRSHHLDEDEERERERIERVRRIHIKRPDDRAHLHQVRFASWEQGPMGGGHPRRPHVSPPCSAASWPRSCVLGLAQAPGLCELAIRPWALLRELVGGDPQLLGVRASLLRFPACPWLPSSAKGQACCPFSRSVVWLRAELPPAPPTYPRPLPWGPTPFHAGRLACSRAQHTDRCPVAPFPPPRPFALLSRACCPKQIPSPWLRRKETWLQTLFWRPGRTSAHYRVAVTWRYPPGFRLGVLHSVTWLSASRPRGCAGFWGPVSVHVHVCLRDVRDCG</sequence>
<evidence type="ECO:0000259" key="2">
    <source>
        <dbReference type="PROSITE" id="PS50097"/>
    </source>
</evidence>
<dbReference type="Proteomes" id="UP001176941">
    <property type="component" value="Chromosome 34"/>
</dbReference>
<dbReference type="SUPFAM" id="SSF54695">
    <property type="entry name" value="POZ domain"/>
    <property type="match status" value="1"/>
</dbReference>
<dbReference type="InterPro" id="IPR011333">
    <property type="entry name" value="SKP1/BTB/POZ_sf"/>
</dbReference>
<dbReference type="PANTHER" id="PTHR11145">
    <property type="entry name" value="BTB/POZ DOMAIN-CONTAINING ADAPTER FOR CUL3-MEDIATED RHOA DEGRADATION PROTEIN FAMILY MEMBER"/>
    <property type="match status" value="1"/>
</dbReference>
<reference evidence="3" key="1">
    <citation type="submission" date="2023-04" db="EMBL/GenBank/DDBJ databases">
        <authorList>
            <consortium name="ELIXIR-Norway"/>
        </authorList>
    </citation>
    <scope>NUCLEOTIDE SEQUENCE [LARGE SCALE GENOMIC DNA]</scope>
</reference>
<organism evidence="3 4">
    <name type="scientific">Rangifer tarandus platyrhynchus</name>
    <name type="common">Svalbard reindeer</name>
    <dbReference type="NCBI Taxonomy" id="3082113"/>
    <lineage>
        <taxon>Eukaryota</taxon>
        <taxon>Metazoa</taxon>
        <taxon>Chordata</taxon>
        <taxon>Craniata</taxon>
        <taxon>Vertebrata</taxon>
        <taxon>Euteleostomi</taxon>
        <taxon>Mammalia</taxon>
        <taxon>Eutheria</taxon>
        <taxon>Laurasiatheria</taxon>
        <taxon>Artiodactyla</taxon>
        <taxon>Ruminantia</taxon>
        <taxon>Pecora</taxon>
        <taxon>Cervidae</taxon>
        <taxon>Odocoileinae</taxon>
        <taxon>Rangifer</taxon>
    </lineage>
</organism>
<keyword evidence="4" id="KW-1185">Reference proteome</keyword>